<feature type="region of interest" description="Disordered" evidence="2">
    <location>
        <begin position="339"/>
        <end position="513"/>
    </location>
</feature>
<dbReference type="InterPro" id="IPR041677">
    <property type="entry name" value="DNA2/NAM7_AAA_11"/>
</dbReference>
<dbReference type="STRING" id="35525.A0A162DHE6"/>
<dbReference type="GO" id="GO:0006369">
    <property type="term" value="P:termination of RNA polymerase II transcription"/>
    <property type="evidence" value="ECO:0007669"/>
    <property type="project" value="TreeGrafter"/>
</dbReference>
<comment type="caution">
    <text evidence="5">The sequence shown here is derived from an EMBL/GenBank/DDBJ whole genome shotgun (WGS) entry which is preliminary data.</text>
</comment>
<evidence type="ECO:0000259" key="4">
    <source>
        <dbReference type="Pfam" id="PF13087"/>
    </source>
</evidence>
<dbReference type="OrthoDB" id="2285229at2759"/>
<protein>
    <recommendedName>
        <fullName evidence="7">Helicase senataxin</fullName>
    </recommendedName>
</protein>
<evidence type="ECO:0000313" key="6">
    <source>
        <dbReference type="Proteomes" id="UP000076858"/>
    </source>
</evidence>
<name>A0A162DHE6_9CRUS</name>
<evidence type="ECO:0000313" key="5">
    <source>
        <dbReference type="EMBL" id="KZS11784.1"/>
    </source>
</evidence>
<dbReference type="GO" id="GO:0016604">
    <property type="term" value="C:nuclear body"/>
    <property type="evidence" value="ECO:0007669"/>
    <property type="project" value="TreeGrafter"/>
</dbReference>
<evidence type="ECO:0000256" key="2">
    <source>
        <dbReference type="SAM" id="MobiDB-lite"/>
    </source>
</evidence>
<dbReference type="Pfam" id="PF13086">
    <property type="entry name" value="AAA_11"/>
    <property type="match status" value="1"/>
</dbReference>
<dbReference type="CDD" id="cd18808">
    <property type="entry name" value="SF1_C_Upf1"/>
    <property type="match status" value="1"/>
</dbReference>
<proteinExistence type="predicted"/>
<dbReference type="InterPro" id="IPR045055">
    <property type="entry name" value="DNA2/NAM7-like"/>
</dbReference>
<accession>A0A162DHE6</accession>
<feature type="compositionally biased region" description="Polar residues" evidence="2">
    <location>
        <begin position="301"/>
        <end position="318"/>
    </location>
</feature>
<dbReference type="GO" id="GO:0001147">
    <property type="term" value="F:transcription termination site sequence-specific DNA binding"/>
    <property type="evidence" value="ECO:0007669"/>
    <property type="project" value="TreeGrafter"/>
</dbReference>
<dbReference type="SUPFAM" id="SSF52540">
    <property type="entry name" value="P-loop containing nucleoside triphosphate hydrolases"/>
    <property type="match status" value="1"/>
</dbReference>
<keyword evidence="6" id="KW-1185">Reference proteome</keyword>
<dbReference type="GO" id="GO:0004386">
    <property type="term" value="F:helicase activity"/>
    <property type="evidence" value="ECO:0007669"/>
    <property type="project" value="InterPro"/>
</dbReference>
<keyword evidence="1" id="KW-0175">Coiled coil</keyword>
<feature type="compositionally biased region" description="Polar residues" evidence="2">
    <location>
        <begin position="274"/>
        <end position="290"/>
    </location>
</feature>
<dbReference type="PANTHER" id="PTHR10887:SF495">
    <property type="entry name" value="HELICASE SENATAXIN ISOFORM X1-RELATED"/>
    <property type="match status" value="1"/>
</dbReference>
<feature type="compositionally biased region" description="Polar residues" evidence="2">
    <location>
        <begin position="490"/>
        <end position="505"/>
    </location>
</feature>
<dbReference type="PANTHER" id="PTHR10887">
    <property type="entry name" value="DNA2/NAM7 HELICASE FAMILY"/>
    <property type="match status" value="1"/>
</dbReference>
<dbReference type="CDD" id="cd18042">
    <property type="entry name" value="DEXXQc_SETX"/>
    <property type="match status" value="1"/>
</dbReference>
<feature type="region of interest" description="Disordered" evidence="2">
    <location>
        <begin position="1"/>
        <end position="94"/>
    </location>
</feature>
<evidence type="ECO:0000259" key="3">
    <source>
        <dbReference type="Pfam" id="PF13086"/>
    </source>
</evidence>
<feature type="coiled-coil region" evidence="1">
    <location>
        <begin position="1008"/>
        <end position="1066"/>
    </location>
</feature>
<dbReference type="Proteomes" id="UP000076858">
    <property type="component" value="Unassembled WGS sequence"/>
</dbReference>
<feature type="domain" description="DNA2/NAM7 helicase-like C-terminal" evidence="4">
    <location>
        <begin position="1170"/>
        <end position="1361"/>
    </location>
</feature>
<feature type="region of interest" description="Disordered" evidence="2">
    <location>
        <begin position="536"/>
        <end position="571"/>
    </location>
</feature>
<dbReference type="EMBL" id="LRGB01001569">
    <property type="protein sequence ID" value="KZS11784.1"/>
    <property type="molecule type" value="Genomic_DNA"/>
</dbReference>
<dbReference type="InterPro" id="IPR047187">
    <property type="entry name" value="SF1_C_Upf1"/>
</dbReference>
<feature type="compositionally biased region" description="Polar residues" evidence="2">
    <location>
        <begin position="1"/>
        <end position="19"/>
    </location>
</feature>
<feature type="domain" description="DNA2/NAM7 helicase helicase" evidence="3">
    <location>
        <begin position="899"/>
        <end position="1154"/>
    </location>
</feature>
<feature type="compositionally biased region" description="Acidic residues" evidence="2">
    <location>
        <begin position="376"/>
        <end position="388"/>
    </location>
</feature>
<dbReference type="Gene3D" id="3.40.50.300">
    <property type="entry name" value="P-loop containing nucleotide triphosphate hydrolases"/>
    <property type="match status" value="2"/>
</dbReference>
<dbReference type="InterPro" id="IPR027417">
    <property type="entry name" value="P-loop_NTPase"/>
</dbReference>
<feature type="compositionally biased region" description="Low complexity" evidence="2">
    <location>
        <begin position="56"/>
        <end position="72"/>
    </location>
</feature>
<evidence type="ECO:0000256" key="1">
    <source>
        <dbReference type="SAM" id="Coils"/>
    </source>
</evidence>
<dbReference type="InterPro" id="IPR041679">
    <property type="entry name" value="DNA2/NAM7-like_C"/>
</dbReference>
<feature type="compositionally biased region" description="Polar residues" evidence="2">
    <location>
        <begin position="417"/>
        <end position="427"/>
    </location>
</feature>
<organism evidence="5 6">
    <name type="scientific">Daphnia magna</name>
    <dbReference type="NCBI Taxonomy" id="35525"/>
    <lineage>
        <taxon>Eukaryota</taxon>
        <taxon>Metazoa</taxon>
        <taxon>Ecdysozoa</taxon>
        <taxon>Arthropoda</taxon>
        <taxon>Crustacea</taxon>
        <taxon>Branchiopoda</taxon>
        <taxon>Diplostraca</taxon>
        <taxon>Cladocera</taxon>
        <taxon>Anomopoda</taxon>
        <taxon>Daphniidae</taxon>
        <taxon>Daphnia</taxon>
    </lineage>
</organism>
<gene>
    <name evidence="5" type="ORF">APZ42_023489</name>
</gene>
<feature type="compositionally biased region" description="Low complexity" evidence="2">
    <location>
        <begin position="459"/>
        <end position="478"/>
    </location>
</feature>
<feature type="region of interest" description="Disordered" evidence="2">
    <location>
        <begin position="202"/>
        <end position="324"/>
    </location>
</feature>
<dbReference type="Pfam" id="PF13087">
    <property type="entry name" value="AAA_12"/>
    <property type="match status" value="1"/>
</dbReference>
<reference evidence="5 6" key="1">
    <citation type="submission" date="2016-03" db="EMBL/GenBank/DDBJ databases">
        <title>EvidentialGene: Evidence-directed Construction of Genes on Genomes.</title>
        <authorList>
            <person name="Gilbert D.G."/>
            <person name="Choi J.-H."/>
            <person name="Mockaitis K."/>
            <person name="Colbourne J."/>
            <person name="Pfrender M."/>
        </authorList>
    </citation>
    <scope>NUCLEOTIDE SEQUENCE [LARGE SCALE GENOMIC DNA]</scope>
    <source>
        <strain evidence="5 6">Xinb3</strain>
        <tissue evidence="5">Complete organism</tissue>
    </source>
</reference>
<evidence type="ECO:0008006" key="7">
    <source>
        <dbReference type="Google" id="ProtNLM"/>
    </source>
</evidence>
<feature type="compositionally biased region" description="Basic and acidic residues" evidence="2">
    <location>
        <begin position="44"/>
        <end position="54"/>
    </location>
</feature>
<feature type="compositionally biased region" description="Basic and acidic residues" evidence="2">
    <location>
        <begin position="214"/>
        <end position="236"/>
    </location>
</feature>
<sequence length="1409" mass="158979">MMMGNSKSNRSGENQPSKSKSPDKRSTASTHKTSKKKHVNGHNQDLHQHEESSRHANTVSSNNGSASTSSESQLTRRPLRNNSSKELYETVYAEPNHVPLLVPKKEKPGFHRKTTFHISRDPRMTENPILDHADDMLEDASDETLNQDLTNDFSAPTEPVLDLVVDINVEQVKNEIEDLGLADGSDWKSKFLNVGNTITEEAEKNSDNAGHVRIKTEPMEDHVLPTSKPIEDDRCSVDSGSTVGLPSPERASPTPSCPSPRPSEDNQAMVGQDDYTTLKITPNGQPISSELKNDKPVADSVSENNFPIAGNSSTSYYSPPTDLEEEYRKLEREKIAASLLANKEYSRENTDVSSDEEVSVPTESHSNAPAFHVDDFGDDDDGEQFCDFDQEKDPSWTSPTPPEDSRTGQKRSLPTEEATTINETTVPLSKKNKFQVLKFPQDGVEPSPHPTTITPVEISTSTSTASSSATSSTAETSTPKPSEMEVDVPLSQSATPTNKSSSSTRPRIPVKLTTTNRASMMVEDYLNSANINAARVPNKRAVTPSKTTPKPKKTVRSERSTPSSPSRPVDLEFSESIAGDHGIHEDSPRPQNLVALVSRAQDPRLRRKENETSFMASKPSNTISNLSLTVKNRILMRVLKLWQYKWIEQQAENKEPPPLLEQDRNFPLEIPQLSCVPVLTKYGDLQSYYDIFHPLILHEMWSSLVLKIKEIKEKNCSEWKCLIMTLTKEDAFVLLRCIIILEYEIDAPIANDLVVMKFTRANGEFLHPFGFVESSKTIRLSKISDLDPTLMPKDKSKANYSAEVLIRITKNYAPKNYAPGQKNIICAMAKITSLASFMDLFHAQAAFNFSPLRDIILHPRPFAFQLMHSQRLFQMDYLDPLQTEAYLSIGQTMLITPNDQPKIALLQGFPGTGKTHVAVHIINHLLGHKLHGIRPKILYCAPTHAAVDEMTRRLVKMNRFMEPDARFDVLRMGTWARLHPDIREATLEDKLIRLRARIKQENPARKEVRTLEEKLVLLQNLKQSILKELNQDSHSLLRIEELEQKLAEVTDEIETATVLLEETKKVQEEKVEKDLQDQKHLTISHADVICTTLETCCDTDMQNIFLDRKPDGSGKMPRPFLCCIIDDASLCTEPQTLIPLTLGIKKLILVGDVELSPFILNSSVAKESRLDQSLFSRFHSFLSLECNENERTIFSLNMQHRMDYEICQWTSKYYYGNQLLTSATLKLNTPLHAYRILDVKDSREKSDGSSLINRSEAEVVVKIVESLLLSPDLNERTIGIVTFYEKQRILIRHLIRERRPRDYARTEVRLVQDVQGTETDIVIISCVKTIIRGRDRNLATLTEYWNVALTRATESLFICGHLKTLQANEVLKDLICDADKRQVIHRVSSLFDPSMLYDVLLKPTAYMAM</sequence>